<dbReference type="GO" id="GO:0003924">
    <property type="term" value="F:GTPase activity"/>
    <property type="evidence" value="ECO:0007669"/>
    <property type="project" value="InterPro"/>
</dbReference>
<proteinExistence type="predicted"/>
<accession>E2GMZ2</accession>
<dbReference type="SUPFAM" id="SSF52540">
    <property type="entry name" value="P-loop containing nucleoside triphosphate hydrolases"/>
    <property type="match status" value="1"/>
</dbReference>
<dbReference type="NCBIfam" id="TIGR00231">
    <property type="entry name" value="small_GTP"/>
    <property type="match status" value="1"/>
</dbReference>
<keyword evidence="1" id="KW-0547">Nucleotide-binding</keyword>
<evidence type="ECO:0000256" key="2">
    <source>
        <dbReference type="ARBA" id="ARBA00023134"/>
    </source>
</evidence>
<reference evidence="3" key="1">
    <citation type="submission" date="2010-05" db="EMBL/GenBank/DDBJ databases">
        <title>EoRab2-like gene of Euplotes octocarinatus.</title>
        <authorList>
            <person name="Li J."/>
            <person name="Nie Y."/>
            <person name="Liang A."/>
            <person name="Wang W."/>
        </authorList>
    </citation>
    <scope>NUCLEOTIDE SEQUENCE</scope>
</reference>
<dbReference type="SMART" id="SM00174">
    <property type="entry name" value="RHO"/>
    <property type="match status" value="1"/>
</dbReference>
<dbReference type="PANTHER" id="PTHR47977">
    <property type="entry name" value="RAS-RELATED PROTEIN RAB"/>
    <property type="match status" value="1"/>
</dbReference>
<protein>
    <submittedName>
        <fullName evidence="3">Rab GTPase 2-like protein</fullName>
    </submittedName>
</protein>
<keyword evidence="2" id="KW-0342">GTP-binding</keyword>
<dbReference type="SMART" id="SM00173">
    <property type="entry name" value="RAS"/>
    <property type="match status" value="1"/>
</dbReference>
<dbReference type="SMART" id="SM00175">
    <property type="entry name" value="RAB"/>
    <property type="match status" value="1"/>
</dbReference>
<sequence>MDSTYDKLYKLIMVSENAVGKSNLLRRFTGDSFDPVHNETIGIEFGCKIVEEDGKKIKLVIWDTASQKSFRSIVRSYYRKSAGIILTYDITNQDSFDQLENRLEDVRLESPEASIVVCGNKSDLETERVITAEQGMKFAENYGASFIETSAKNNILVDELFILLTRLIIQKEKV</sequence>
<dbReference type="Pfam" id="PF00071">
    <property type="entry name" value="Ras"/>
    <property type="match status" value="1"/>
</dbReference>
<dbReference type="EMBL" id="HM371134">
    <property type="protein sequence ID" value="ADN96601.1"/>
    <property type="molecule type" value="Genomic_DNA"/>
</dbReference>
<dbReference type="InterPro" id="IPR005225">
    <property type="entry name" value="Small_GTP-bd"/>
</dbReference>
<dbReference type="CDD" id="cd00154">
    <property type="entry name" value="Rab"/>
    <property type="match status" value="1"/>
</dbReference>
<dbReference type="Gene3D" id="3.40.50.300">
    <property type="entry name" value="P-loop containing nucleotide triphosphate hydrolases"/>
    <property type="match status" value="1"/>
</dbReference>
<dbReference type="FunFam" id="3.40.50.300:FF:001329">
    <property type="entry name" value="Small GTP-binding protein, putative"/>
    <property type="match status" value="1"/>
</dbReference>
<evidence type="ECO:0000313" key="3">
    <source>
        <dbReference type="EMBL" id="ADN96601.1"/>
    </source>
</evidence>
<dbReference type="PRINTS" id="PR00449">
    <property type="entry name" value="RASTRNSFRMNG"/>
</dbReference>
<dbReference type="PROSITE" id="PS51421">
    <property type="entry name" value="RAS"/>
    <property type="match status" value="1"/>
</dbReference>
<dbReference type="PROSITE" id="PS51419">
    <property type="entry name" value="RAB"/>
    <property type="match status" value="1"/>
</dbReference>
<dbReference type="InterPro" id="IPR001806">
    <property type="entry name" value="Small_GTPase"/>
</dbReference>
<name>E2GMZ2_EUPOC</name>
<dbReference type="InterPro" id="IPR050227">
    <property type="entry name" value="Rab"/>
</dbReference>
<evidence type="ECO:0000256" key="1">
    <source>
        <dbReference type="ARBA" id="ARBA00022741"/>
    </source>
</evidence>
<organism evidence="3">
    <name type="scientific">Euplotoides octocarinatus</name>
    <name type="common">Freshwater ciliate</name>
    <name type="synonym">Euplotes octocarinatus</name>
    <dbReference type="NCBI Taxonomy" id="2716877"/>
    <lineage>
        <taxon>Eukaryota</taxon>
        <taxon>Sar</taxon>
        <taxon>Alveolata</taxon>
        <taxon>Ciliophora</taxon>
        <taxon>Intramacronucleata</taxon>
        <taxon>Spirotrichea</taxon>
        <taxon>Hypotrichia</taxon>
        <taxon>Euplotida</taxon>
        <taxon>Euplotidae</taxon>
        <taxon>Euplotes</taxon>
    </lineage>
</organism>
<dbReference type="GO" id="GO:0005525">
    <property type="term" value="F:GTP binding"/>
    <property type="evidence" value="ECO:0007669"/>
    <property type="project" value="UniProtKB-KW"/>
</dbReference>
<dbReference type="InterPro" id="IPR027417">
    <property type="entry name" value="P-loop_NTPase"/>
</dbReference>
<dbReference type="AlphaFoldDB" id="E2GMZ2"/>